<dbReference type="SMART" id="SM00388">
    <property type="entry name" value="HisKA"/>
    <property type="match status" value="1"/>
</dbReference>
<evidence type="ECO:0000256" key="10">
    <source>
        <dbReference type="SAM" id="MobiDB-lite"/>
    </source>
</evidence>
<keyword evidence="5" id="KW-0547">Nucleotide-binding</keyword>
<dbReference type="InterPro" id="IPR003018">
    <property type="entry name" value="GAF"/>
</dbReference>
<comment type="caution">
    <text evidence="13">The sequence shown here is derived from an EMBL/GenBank/DDBJ whole genome shotgun (WGS) entry which is preliminary data.</text>
</comment>
<evidence type="ECO:0000256" key="2">
    <source>
        <dbReference type="ARBA" id="ARBA00012438"/>
    </source>
</evidence>
<dbReference type="InterPro" id="IPR000700">
    <property type="entry name" value="PAS-assoc_C"/>
</dbReference>
<organism evidence="13 14">
    <name type="scientific">Pelotalea chapellei</name>
    <dbReference type="NCBI Taxonomy" id="44671"/>
    <lineage>
        <taxon>Bacteria</taxon>
        <taxon>Pseudomonadati</taxon>
        <taxon>Thermodesulfobacteriota</taxon>
        <taxon>Desulfuromonadia</taxon>
        <taxon>Geobacterales</taxon>
        <taxon>Geobacteraceae</taxon>
        <taxon>Pelotalea</taxon>
    </lineage>
</organism>
<dbReference type="Gene3D" id="3.30.565.10">
    <property type="entry name" value="Histidine kinase-like ATPase, C-terminal domain"/>
    <property type="match status" value="1"/>
</dbReference>
<reference evidence="13 14" key="1">
    <citation type="submission" date="2021-05" db="EMBL/GenBank/DDBJ databases">
        <title>The draft genome of Geobacter chapellei DSM 13688.</title>
        <authorList>
            <person name="Xu Z."/>
            <person name="Masuda Y."/>
            <person name="Itoh H."/>
            <person name="Senoo K."/>
        </authorList>
    </citation>
    <scope>NUCLEOTIDE SEQUENCE [LARGE SCALE GENOMIC DNA]</scope>
    <source>
        <strain evidence="13 14">DSM 13688</strain>
    </source>
</reference>
<sequence>MANVTIKDEQIAQQPYGTDGPAARKPACAEDLTEEWATESIDELTDTIHRLQYEINIRQNIEKDLRHSRESFMLAVQMANLGTFDYYPASGKLLCSDIARNHFGFSPDASPNYNLFLSALHPDDRNRIDQYIANLVSDPESGGTYSAEFRTIGMDDGIERWITSRGEIFYNTSRQAVRFIGVTRDISEEKRSKEMILRLNRMHAVLSATNQAIVHSRDEATIFRKFCHVAIEHGGFKSAFIGLVDSTTGLFTVTASHGDTQYLDDLQISSRLEPDGKRPVSVPVEYMPAYGNSCNDPTSWPWHERALRDGVHASACIPLLRDNNVIGALALYADNKDYFDSHQMELIRQMGTDISFALGVIENEKRRQKAEQALREKEQMLLQQSRHAAMGEMIGNIAHQWRQPLNSLGLTAQQMLLFYDLGEFNREFLVECVEKSMELIQHMSATIDDFRSYFKPNKERTGFCCYDSVIKTLSLMEGNFRAKHIKVTVHAESKPMMYGYPNEFTQVLINILSNASDAFIEHKICQPHIIITVFNDEGKTIVTISDNAGGIPDDIICKIFDPYFTTKGSQSGTGMGLFMSKAIIEKNMAGSLTARNIEGGTEFRIEV</sequence>
<keyword evidence="8" id="KW-0902">Two-component regulatory system</keyword>
<evidence type="ECO:0000256" key="1">
    <source>
        <dbReference type="ARBA" id="ARBA00000085"/>
    </source>
</evidence>
<dbReference type="PROSITE" id="PS50109">
    <property type="entry name" value="HIS_KIN"/>
    <property type="match status" value="1"/>
</dbReference>
<dbReference type="InterPro" id="IPR036097">
    <property type="entry name" value="HisK_dim/P_sf"/>
</dbReference>
<evidence type="ECO:0000313" key="14">
    <source>
        <dbReference type="Proteomes" id="UP000784128"/>
    </source>
</evidence>
<evidence type="ECO:0000256" key="3">
    <source>
        <dbReference type="ARBA" id="ARBA00022553"/>
    </source>
</evidence>
<keyword evidence="6" id="KW-0418">Kinase</keyword>
<dbReference type="CDD" id="cd00082">
    <property type="entry name" value="HisKA"/>
    <property type="match status" value="1"/>
</dbReference>
<dbReference type="InterPro" id="IPR003661">
    <property type="entry name" value="HisK_dim/P_dom"/>
</dbReference>
<evidence type="ECO:0000256" key="5">
    <source>
        <dbReference type="ARBA" id="ARBA00022741"/>
    </source>
</evidence>
<dbReference type="Pfam" id="PF02518">
    <property type="entry name" value="HATPase_c"/>
    <property type="match status" value="1"/>
</dbReference>
<dbReference type="RefSeq" id="WP_214296979.1">
    <property type="nucleotide sequence ID" value="NZ_JAHDYS010000004.1"/>
</dbReference>
<evidence type="ECO:0000259" key="11">
    <source>
        <dbReference type="PROSITE" id="PS50109"/>
    </source>
</evidence>
<evidence type="ECO:0000256" key="8">
    <source>
        <dbReference type="ARBA" id="ARBA00023012"/>
    </source>
</evidence>
<keyword evidence="9" id="KW-0175">Coiled coil</keyword>
<dbReference type="EMBL" id="JAHDYS010000004">
    <property type="protein sequence ID" value="MBT1071266.1"/>
    <property type="molecule type" value="Genomic_DNA"/>
</dbReference>
<feature type="region of interest" description="Disordered" evidence="10">
    <location>
        <begin position="1"/>
        <end position="25"/>
    </location>
</feature>
<dbReference type="InterPro" id="IPR003594">
    <property type="entry name" value="HATPase_dom"/>
</dbReference>
<dbReference type="NCBIfam" id="TIGR00229">
    <property type="entry name" value="sensory_box"/>
    <property type="match status" value="1"/>
</dbReference>
<evidence type="ECO:0000259" key="12">
    <source>
        <dbReference type="PROSITE" id="PS50113"/>
    </source>
</evidence>
<dbReference type="Gene3D" id="3.30.450.40">
    <property type="match status" value="1"/>
</dbReference>
<dbReference type="InterPro" id="IPR029016">
    <property type="entry name" value="GAF-like_dom_sf"/>
</dbReference>
<dbReference type="InterPro" id="IPR013655">
    <property type="entry name" value="PAS_fold_3"/>
</dbReference>
<proteinExistence type="predicted"/>
<dbReference type="InterPro" id="IPR004358">
    <property type="entry name" value="Sig_transdc_His_kin-like_C"/>
</dbReference>
<dbReference type="SUPFAM" id="SSF55781">
    <property type="entry name" value="GAF domain-like"/>
    <property type="match status" value="1"/>
</dbReference>
<keyword evidence="7" id="KW-0067">ATP-binding</keyword>
<dbReference type="Proteomes" id="UP000784128">
    <property type="component" value="Unassembled WGS sequence"/>
</dbReference>
<dbReference type="SMART" id="SM00387">
    <property type="entry name" value="HATPase_c"/>
    <property type="match status" value="1"/>
</dbReference>
<feature type="coiled-coil region" evidence="9">
    <location>
        <begin position="360"/>
        <end position="387"/>
    </location>
</feature>
<protein>
    <recommendedName>
        <fullName evidence="2">histidine kinase</fullName>
        <ecNumber evidence="2">2.7.13.3</ecNumber>
    </recommendedName>
</protein>
<dbReference type="SUPFAM" id="SSF55785">
    <property type="entry name" value="PYP-like sensor domain (PAS domain)"/>
    <property type="match status" value="1"/>
</dbReference>
<evidence type="ECO:0000256" key="6">
    <source>
        <dbReference type="ARBA" id="ARBA00022777"/>
    </source>
</evidence>
<dbReference type="Gene3D" id="3.30.450.20">
    <property type="entry name" value="PAS domain"/>
    <property type="match status" value="1"/>
</dbReference>
<dbReference type="CDD" id="cd00130">
    <property type="entry name" value="PAS"/>
    <property type="match status" value="1"/>
</dbReference>
<evidence type="ECO:0000256" key="4">
    <source>
        <dbReference type="ARBA" id="ARBA00022679"/>
    </source>
</evidence>
<feature type="domain" description="PAC" evidence="12">
    <location>
        <begin position="145"/>
        <end position="198"/>
    </location>
</feature>
<feature type="domain" description="Histidine kinase" evidence="11">
    <location>
        <begin position="396"/>
        <end position="607"/>
    </location>
</feature>
<feature type="compositionally biased region" description="Basic and acidic residues" evidence="10">
    <location>
        <begin position="1"/>
        <end position="10"/>
    </location>
</feature>
<dbReference type="PRINTS" id="PR00344">
    <property type="entry name" value="BCTRLSENSOR"/>
</dbReference>
<evidence type="ECO:0000256" key="9">
    <source>
        <dbReference type="SAM" id="Coils"/>
    </source>
</evidence>
<dbReference type="PANTHER" id="PTHR43065">
    <property type="entry name" value="SENSOR HISTIDINE KINASE"/>
    <property type="match status" value="1"/>
</dbReference>
<dbReference type="InterPro" id="IPR000014">
    <property type="entry name" value="PAS"/>
</dbReference>
<dbReference type="Gene3D" id="2.10.70.100">
    <property type="match status" value="1"/>
</dbReference>
<dbReference type="Pfam" id="PF08447">
    <property type="entry name" value="PAS_3"/>
    <property type="match status" value="1"/>
</dbReference>
<dbReference type="SUPFAM" id="SSF47384">
    <property type="entry name" value="Homodimeric domain of signal transducing histidine kinase"/>
    <property type="match status" value="1"/>
</dbReference>
<dbReference type="InterPro" id="IPR005467">
    <property type="entry name" value="His_kinase_dom"/>
</dbReference>
<dbReference type="InterPro" id="IPR035965">
    <property type="entry name" value="PAS-like_dom_sf"/>
</dbReference>
<dbReference type="Pfam" id="PF13185">
    <property type="entry name" value="GAF_2"/>
    <property type="match status" value="1"/>
</dbReference>
<dbReference type="SUPFAM" id="SSF55874">
    <property type="entry name" value="ATPase domain of HSP90 chaperone/DNA topoisomerase II/histidine kinase"/>
    <property type="match status" value="1"/>
</dbReference>
<keyword evidence="14" id="KW-1185">Reference proteome</keyword>
<keyword evidence="4" id="KW-0808">Transferase</keyword>
<dbReference type="InterPro" id="IPR036890">
    <property type="entry name" value="HATPase_C_sf"/>
</dbReference>
<dbReference type="Gene3D" id="1.10.287.130">
    <property type="match status" value="1"/>
</dbReference>
<dbReference type="EC" id="2.7.13.3" evidence="2"/>
<accession>A0ABS5U6H8</accession>
<dbReference type="PROSITE" id="PS50113">
    <property type="entry name" value="PAC"/>
    <property type="match status" value="1"/>
</dbReference>
<name>A0ABS5U6H8_9BACT</name>
<gene>
    <name evidence="13" type="ORF">KJB30_05700</name>
</gene>
<comment type="catalytic activity">
    <reaction evidence="1">
        <text>ATP + protein L-histidine = ADP + protein N-phospho-L-histidine.</text>
        <dbReference type="EC" id="2.7.13.3"/>
    </reaction>
</comment>
<evidence type="ECO:0000256" key="7">
    <source>
        <dbReference type="ARBA" id="ARBA00022840"/>
    </source>
</evidence>
<evidence type="ECO:0000313" key="13">
    <source>
        <dbReference type="EMBL" id="MBT1071266.1"/>
    </source>
</evidence>
<dbReference type="PANTHER" id="PTHR43065:SF10">
    <property type="entry name" value="PEROXIDE STRESS-ACTIVATED HISTIDINE KINASE MAK3"/>
    <property type="match status" value="1"/>
</dbReference>
<keyword evidence="3" id="KW-0597">Phosphoprotein</keyword>